<evidence type="ECO:0000259" key="1">
    <source>
        <dbReference type="Pfam" id="PF13581"/>
    </source>
</evidence>
<sequence>MKWLAADSRPLFIWQRLAGSLLAYTGKRMYGTKVVKMASLGMRMVGEMRFPGRPDIISDVRIYTSRWLVVERPETAEDEDLLDDLRLLATELSANAIKHTISGRWRHGSFRVRMWLDHRRVRVEVMDQGWRSRPRLRNDPSETSGRGLHIVAALATTWGVRRRWLGRAVWFELPIPSRSRGVDEVTLARTSIRLPCLPGRLPYMGCHET</sequence>
<name>A0ABW4G0Y2_9ACTN</name>
<reference evidence="3" key="1">
    <citation type="journal article" date="2019" name="Int. J. Syst. Evol. Microbiol.">
        <title>The Global Catalogue of Microorganisms (GCM) 10K type strain sequencing project: providing services to taxonomists for standard genome sequencing and annotation.</title>
        <authorList>
            <consortium name="The Broad Institute Genomics Platform"/>
            <consortium name="The Broad Institute Genome Sequencing Center for Infectious Disease"/>
            <person name="Wu L."/>
            <person name="Ma J."/>
        </authorList>
    </citation>
    <scope>NUCLEOTIDE SEQUENCE [LARGE SCALE GENOMIC DNA]</scope>
    <source>
        <strain evidence="3">CGMCC 1.15399</strain>
    </source>
</reference>
<dbReference type="RefSeq" id="WP_219537805.1">
    <property type="nucleotide sequence ID" value="NZ_JAHKRM010000041.1"/>
</dbReference>
<gene>
    <name evidence="2" type="ORF">ACFSJ0_00765</name>
</gene>
<organism evidence="2 3">
    <name type="scientific">Nonomuraea guangzhouensis</name>
    <dbReference type="NCBI Taxonomy" id="1291555"/>
    <lineage>
        <taxon>Bacteria</taxon>
        <taxon>Bacillati</taxon>
        <taxon>Actinomycetota</taxon>
        <taxon>Actinomycetes</taxon>
        <taxon>Streptosporangiales</taxon>
        <taxon>Streptosporangiaceae</taxon>
        <taxon>Nonomuraea</taxon>
    </lineage>
</organism>
<protein>
    <submittedName>
        <fullName evidence="2">ATP-binding protein</fullName>
    </submittedName>
</protein>
<dbReference type="CDD" id="cd16936">
    <property type="entry name" value="HATPase_RsbW-like"/>
    <property type="match status" value="1"/>
</dbReference>
<evidence type="ECO:0000313" key="3">
    <source>
        <dbReference type="Proteomes" id="UP001597097"/>
    </source>
</evidence>
<dbReference type="PANTHER" id="PTHR35526:SF3">
    <property type="entry name" value="ANTI-SIGMA-F FACTOR RSBW"/>
    <property type="match status" value="1"/>
</dbReference>
<keyword evidence="2" id="KW-0547">Nucleotide-binding</keyword>
<accession>A0ABW4G0Y2</accession>
<dbReference type="InterPro" id="IPR050267">
    <property type="entry name" value="Anti-sigma-factor_SerPK"/>
</dbReference>
<dbReference type="GO" id="GO:0005524">
    <property type="term" value="F:ATP binding"/>
    <property type="evidence" value="ECO:0007669"/>
    <property type="project" value="UniProtKB-KW"/>
</dbReference>
<keyword evidence="2" id="KW-0067">ATP-binding</keyword>
<dbReference type="InterPro" id="IPR003594">
    <property type="entry name" value="HATPase_dom"/>
</dbReference>
<keyword evidence="3" id="KW-1185">Reference proteome</keyword>
<feature type="domain" description="Histidine kinase/HSP90-like ATPase" evidence="1">
    <location>
        <begin position="75"/>
        <end position="171"/>
    </location>
</feature>
<dbReference type="PANTHER" id="PTHR35526">
    <property type="entry name" value="ANTI-SIGMA-F FACTOR RSBW-RELATED"/>
    <property type="match status" value="1"/>
</dbReference>
<dbReference type="Proteomes" id="UP001597097">
    <property type="component" value="Unassembled WGS sequence"/>
</dbReference>
<dbReference type="EMBL" id="JBHUCM010000002">
    <property type="protein sequence ID" value="MFD1535541.1"/>
    <property type="molecule type" value="Genomic_DNA"/>
</dbReference>
<proteinExistence type="predicted"/>
<dbReference type="Pfam" id="PF13581">
    <property type="entry name" value="HATPase_c_2"/>
    <property type="match status" value="1"/>
</dbReference>
<comment type="caution">
    <text evidence="2">The sequence shown here is derived from an EMBL/GenBank/DDBJ whole genome shotgun (WGS) entry which is preliminary data.</text>
</comment>
<evidence type="ECO:0000313" key="2">
    <source>
        <dbReference type="EMBL" id="MFD1535541.1"/>
    </source>
</evidence>